<dbReference type="PIRSF" id="PIRSF006305">
    <property type="entry name" value="Maf"/>
    <property type="match status" value="1"/>
</dbReference>
<reference evidence="5" key="1">
    <citation type="submission" date="2017-09" db="EMBL/GenBank/DDBJ databases">
        <title>The Reconstruction of 2,631 Draft Metagenome-Assembled Genomes from the Global Oceans.</title>
        <authorList>
            <person name="Tully B.J."/>
            <person name="Graham E.D."/>
            <person name="Heidelberg J.F."/>
        </authorList>
    </citation>
    <scope>NUCLEOTIDE SEQUENCE [LARGE SCALE GENOMIC DNA]</scope>
</reference>
<accession>A0A2D6YM08</accession>
<protein>
    <recommendedName>
        <fullName evidence="3">dTTP/UTP pyrophosphatase</fullName>
        <shortName evidence="3">dTTPase/UTPase</shortName>
        <ecNumber evidence="3">3.6.1.9</ecNumber>
    </recommendedName>
    <alternativeName>
        <fullName evidence="3">Nucleoside triphosphate pyrophosphatase</fullName>
    </alternativeName>
    <alternativeName>
        <fullName evidence="3">Nucleotide pyrophosphatase</fullName>
        <shortName evidence="3">Nucleotide PPase</shortName>
    </alternativeName>
</protein>
<dbReference type="GO" id="GO:0036221">
    <property type="term" value="F:UTP diphosphatase activity"/>
    <property type="evidence" value="ECO:0007669"/>
    <property type="project" value="RHEA"/>
</dbReference>
<feature type="site" description="Important for substrate specificity" evidence="3">
    <location>
        <position position="166"/>
    </location>
</feature>
<name>A0A2D6YM08_9DELT</name>
<comment type="catalytic activity">
    <reaction evidence="3">
        <text>UTP + H2O = UMP + diphosphate + H(+)</text>
        <dbReference type="Rhea" id="RHEA:29395"/>
        <dbReference type="ChEBI" id="CHEBI:15377"/>
        <dbReference type="ChEBI" id="CHEBI:15378"/>
        <dbReference type="ChEBI" id="CHEBI:33019"/>
        <dbReference type="ChEBI" id="CHEBI:46398"/>
        <dbReference type="ChEBI" id="CHEBI:57865"/>
        <dbReference type="EC" id="3.6.1.9"/>
    </reaction>
</comment>
<dbReference type="PANTHER" id="PTHR43213:SF5">
    <property type="entry name" value="BIFUNCTIONAL DTTP_UTP PYROPHOSPHATASE_METHYLTRANSFERASE PROTEIN-RELATED"/>
    <property type="match status" value="1"/>
</dbReference>
<dbReference type="Proteomes" id="UP000226525">
    <property type="component" value="Unassembled WGS sequence"/>
</dbReference>
<sequence length="206" mass="23252">MPLTSHRMNIQQHRPITLASSSPRRKSFLKNFGLQFTSFPPDIKEVRKSGENPIEYVRRMAMEKAEVTQGNFPESLILSGDTDVVLDGVVLGKPNDPEDALFLLEQLSGRDHLVHSGFCLMDSKNNWTYIGDVTTRVWMRSLPKKWLEWYVSTGEPLDKAGAYSIQGMGTLLVERIEGSHNNVVGYPIEIIMDVLVREGFLSLSNN</sequence>
<comment type="caution">
    <text evidence="4">The sequence shown here is derived from an EMBL/GenBank/DDBJ whole genome shotgun (WGS) entry which is preliminary data.</text>
</comment>
<proteinExistence type="inferred from homology"/>
<dbReference type="NCBIfam" id="TIGR00172">
    <property type="entry name" value="maf"/>
    <property type="match status" value="1"/>
</dbReference>
<feature type="site" description="Important for substrate specificity" evidence="3">
    <location>
        <position position="24"/>
    </location>
</feature>
<dbReference type="EC" id="3.6.1.9" evidence="3"/>
<comment type="catalytic activity">
    <reaction evidence="3">
        <text>dTTP + H2O = dTMP + diphosphate + H(+)</text>
        <dbReference type="Rhea" id="RHEA:28534"/>
        <dbReference type="ChEBI" id="CHEBI:15377"/>
        <dbReference type="ChEBI" id="CHEBI:15378"/>
        <dbReference type="ChEBI" id="CHEBI:33019"/>
        <dbReference type="ChEBI" id="CHEBI:37568"/>
        <dbReference type="ChEBI" id="CHEBI:63528"/>
        <dbReference type="EC" id="3.6.1.9"/>
    </reaction>
</comment>
<dbReference type="InterPro" id="IPR029001">
    <property type="entry name" value="ITPase-like_fam"/>
</dbReference>
<feature type="site" description="Important for substrate specificity" evidence="3">
    <location>
        <position position="82"/>
    </location>
</feature>
<dbReference type="SUPFAM" id="SSF52972">
    <property type="entry name" value="ITPase-like"/>
    <property type="match status" value="1"/>
</dbReference>
<evidence type="ECO:0000313" key="5">
    <source>
        <dbReference type="Proteomes" id="UP000226525"/>
    </source>
</evidence>
<evidence type="ECO:0000256" key="2">
    <source>
        <dbReference type="ARBA" id="ARBA00022801"/>
    </source>
</evidence>
<dbReference type="GO" id="GO:0036218">
    <property type="term" value="F:dTTP diphosphatase activity"/>
    <property type="evidence" value="ECO:0007669"/>
    <property type="project" value="RHEA"/>
</dbReference>
<dbReference type="CDD" id="cd00555">
    <property type="entry name" value="Maf"/>
    <property type="match status" value="1"/>
</dbReference>
<evidence type="ECO:0000313" key="4">
    <source>
        <dbReference type="EMBL" id="MAH64172.1"/>
    </source>
</evidence>
<dbReference type="Pfam" id="PF02545">
    <property type="entry name" value="Maf"/>
    <property type="match status" value="1"/>
</dbReference>
<dbReference type="InterPro" id="IPR003697">
    <property type="entry name" value="Maf-like"/>
</dbReference>
<gene>
    <name evidence="4" type="primary">maf</name>
    <name evidence="4" type="ORF">CMN54_12160</name>
</gene>
<comment type="similarity">
    <text evidence="3">Belongs to the Maf family. YhdE subfamily.</text>
</comment>
<dbReference type="AlphaFoldDB" id="A0A2D6YM08"/>
<keyword evidence="2 3" id="KW-0378">Hydrolase</keyword>
<feature type="active site" description="Proton acceptor" evidence="3">
    <location>
        <position position="81"/>
    </location>
</feature>
<dbReference type="EMBL" id="NZEX01000140">
    <property type="protein sequence ID" value="MAH64172.1"/>
    <property type="molecule type" value="Genomic_DNA"/>
</dbReference>
<dbReference type="HAMAP" id="MF_00528">
    <property type="entry name" value="Maf"/>
    <property type="match status" value="1"/>
</dbReference>
<comment type="cofactor">
    <cofactor evidence="1 3">
        <name>a divalent metal cation</name>
        <dbReference type="ChEBI" id="CHEBI:60240"/>
    </cofactor>
</comment>
<organism evidence="4 5">
    <name type="scientific">SAR324 cluster bacterium</name>
    <dbReference type="NCBI Taxonomy" id="2024889"/>
    <lineage>
        <taxon>Bacteria</taxon>
        <taxon>Deltaproteobacteria</taxon>
        <taxon>SAR324 cluster</taxon>
    </lineage>
</organism>
<evidence type="ECO:0000256" key="1">
    <source>
        <dbReference type="ARBA" id="ARBA00001968"/>
    </source>
</evidence>
<dbReference type="GO" id="GO:0005737">
    <property type="term" value="C:cytoplasm"/>
    <property type="evidence" value="ECO:0007669"/>
    <property type="project" value="UniProtKB-SubCell"/>
</dbReference>
<keyword evidence="3" id="KW-0963">Cytoplasm</keyword>
<dbReference type="GO" id="GO:0009117">
    <property type="term" value="P:nucleotide metabolic process"/>
    <property type="evidence" value="ECO:0007669"/>
    <property type="project" value="UniProtKB-KW"/>
</dbReference>
<evidence type="ECO:0000256" key="3">
    <source>
        <dbReference type="HAMAP-Rule" id="MF_00528"/>
    </source>
</evidence>
<keyword evidence="3" id="KW-0546">Nucleotide metabolism</keyword>
<dbReference type="Gene3D" id="3.90.950.10">
    <property type="match status" value="1"/>
</dbReference>
<comment type="subcellular location">
    <subcellularLocation>
        <location evidence="3">Cytoplasm</location>
    </subcellularLocation>
</comment>
<dbReference type="PANTHER" id="PTHR43213">
    <property type="entry name" value="BIFUNCTIONAL DTTP/UTP PYROPHOSPHATASE/METHYLTRANSFERASE PROTEIN-RELATED"/>
    <property type="match status" value="1"/>
</dbReference>
<comment type="caution">
    <text evidence="3">Lacks conserved residue(s) required for the propagation of feature annotation.</text>
</comment>
<comment type="function">
    <text evidence="3">Nucleoside triphosphate pyrophosphatase that hydrolyzes dTTP and UTP. May have a dual role in cell division arrest and in preventing the incorporation of modified nucleotides into cellular nucleic acids.</text>
</comment>